<dbReference type="PANTHER" id="PTHR30408:SF13">
    <property type="entry name" value="TYPE I RESTRICTION ENZYME HINDI SPECIFICITY SUBUNIT"/>
    <property type="match status" value="1"/>
</dbReference>
<comment type="similarity">
    <text evidence="1">Belongs to the type-I restriction system S methylase family.</text>
</comment>
<dbReference type="InterPro" id="IPR000055">
    <property type="entry name" value="Restrct_endonuc_typeI_TRD"/>
</dbReference>
<sequence length="419" mass="48275">MSELLKPELRFPEFDEDWNETTFDSHYSFKPTNSLSRDKLNYEAGTVKNIHYGDIHTEFDLLFDVTEEKVPFINDDINIDNIDDENYVQKGDLVIADASEDYADIGKAIEVVNTNNECLLAGLHTFLARREDDEVAEGFFAFLLNTYKARYEIMRIAQGTKVLGLSKNRLGEIPLYIPEPEEQQKIANFLKAIDKRIKLLKAKKEALEDYKTSIMQKLFAQEIRFKQENGSDFPEWEEKKISEVANINGGGTPSTSIKEYWNGDINWFTPTEINARYSYGSERKITESGLSHSSATLLPINSILFTSRATVGEVSITKEICSTNQGFQSFIVQKENDVNFIYYWIKVNKKKFLRVATGTTFIEVSKKEIEKLTILRPEYNEQVAIGSFLQRIDERIDVISNAYDNHHSFKQSLLQKMFM</sequence>
<dbReference type="SUPFAM" id="SSF116734">
    <property type="entry name" value="DNA methylase specificity domain"/>
    <property type="match status" value="2"/>
</dbReference>
<feature type="domain" description="Type I restriction modification DNA specificity" evidence="4">
    <location>
        <begin position="81"/>
        <end position="208"/>
    </location>
</feature>
<dbReference type="GO" id="GO:0004519">
    <property type="term" value="F:endonuclease activity"/>
    <property type="evidence" value="ECO:0007669"/>
    <property type="project" value="UniProtKB-KW"/>
</dbReference>
<evidence type="ECO:0000259" key="4">
    <source>
        <dbReference type="Pfam" id="PF01420"/>
    </source>
</evidence>
<keyword evidence="5" id="KW-0255">Endonuclease</keyword>
<keyword evidence="5" id="KW-0378">Hydrolase</keyword>
<dbReference type="InterPro" id="IPR052021">
    <property type="entry name" value="Type-I_RS_S_subunit"/>
</dbReference>
<dbReference type="CDD" id="cd17273">
    <property type="entry name" value="RMtype1_S_EcoJA69PI-TRD1-CR1_like"/>
    <property type="match status" value="1"/>
</dbReference>
<dbReference type="Gene3D" id="3.90.220.20">
    <property type="entry name" value="DNA methylase specificity domains"/>
    <property type="match status" value="2"/>
</dbReference>
<dbReference type="EMBL" id="JADKYU010000292">
    <property type="protein sequence ID" value="MBF4983834.1"/>
    <property type="molecule type" value="Genomic_DNA"/>
</dbReference>
<evidence type="ECO:0000256" key="3">
    <source>
        <dbReference type="ARBA" id="ARBA00023125"/>
    </source>
</evidence>
<evidence type="ECO:0000313" key="6">
    <source>
        <dbReference type="Proteomes" id="UP001194729"/>
    </source>
</evidence>
<keyword evidence="3" id="KW-0238">DNA-binding</keyword>
<feature type="domain" description="Type I restriction modification DNA specificity" evidence="4">
    <location>
        <begin position="235"/>
        <end position="399"/>
    </location>
</feature>
<protein>
    <submittedName>
        <fullName evidence="5">Restriction endonuclease subunit S</fullName>
    </submittedName>
</protein>
<dbReference type="PANTHER" id="PTHR30408">
    <property type="entry name" value="TYPE-1 RESTRICTION ENZYME ECOKI SPECIFICITY PROTEIN"/>
    <property type="match status" value="1"/>
</dbReference>
<evidence type="ECO:0000256" key="1">
    <source>
        <dbReference type="ARBA" id="ARBA00010923"/>
    </source>
</evidence>
<gene>
    <name evidence="5" type="ORF">FNJ87_05625</name>
</gene>
<evidence type="ECO:0000256" key="2">
    <source>
        <dbReference type="ARBA" id="ARBA00022747"/>
    </source>
</evidence>
<comment type="caution">
    <text evidence="5">The sequence shown here is derived from an EMBL/GenBank/DDBJ whole genome shotgun (WGS) entry which is preliminary data.</text>
</comment>
<accession>A0ABS0A3D5</accession>
<evidence type="ECO:0000313" key="5">
    <source>
        <dbReference type="EMBL" id="MBF4983834.1"/>
    </source>
</evidence>
<organism evidence="5 6">
    <name type="scientific">Nonlabens mediterrranea</name>
    <dbReference type="NCBI Taxonomy" id="1419947"/>
    <lineage>
        <taxon>Bacteria</taxon>
        <taxon>Pseudomonadati</taxon>
        <taxon>Bacteroidota</taxon>
        <taxon>Flavobacteriia</taxon>
        <taxon>Flavobacteriales</taxon>
        <taxon>Flavobacteriaceae</taxon>
        <taxon>Nonlabens</taxon>
    </lineage>
</organism>
<reference evidence="5 6" key="1">
    <citation type="submission" date="2020-11" db="EMBL/GenBank/DDBJ databases">
        <title>P. mediterranea TC4 genome.</title>
        <authorList>
            <person name="Molmeret M."/>
        </authorList>
    </citation>
    <scope>NUCLEOTIDE SEQUENCE [LARGE SCALE GENOMIC DNA]</scope>
    <source>
        <strain evidence="5 6">TC4</strain>
    </source>
</reference>
<dbReference type="Pfam" id="PF01420">
    <property type="entry name" value="Methylase_S"/>
    <property type="match status" value="2"/>
</dbReference>
<keyword evidence="5" id="KW-0540">Nuclease</keyword>
<keyword evidence="2" id="KW-0680">Restriction system</keyword>
<proteinExistence type="inferred from homology"/>
<name>A0ABS0A3D5_9FLAO</name>
<dbReference type="InterPro" id="IPR044946">
    <property type="entry name" value="Restrct_endonuc_typeI_TRD_sf"/>
</dbReference>
<dbReference type="Proteomes" id="UP001194729">
    <property type="component" value="Unassembled WGS sequence"/>
</dbReference>
<keyword evidence="6" id="KW-1185">Reference proteome</keyword>